<feature type="domain" description="NAD(P)-binding" evidence="8">
    <location>
        <begin position="4"/>
        <end position="321"/>
    </location>
</feature>
<comment type="catalytic activity">
    <reaction evidence="1 7">
        <text>dTDP-alpha-D-glucose = dTDP-4-dehydro-6-deoxy-alpha-D-glucose + H2O</text>
        <dbReference type="Rhea" id="RHEA:17221"/>
        <dbReference type="ChEBI" id="CHEBI:15377"/>
        <dbReference type="ChEBI" id="CHEBI:57477"/>
        <dbReference type="ChEBI" id="CHEBI:57649"/>
        <dbReference type="EC" id="4.2.1.46"/>
    </reaction>
</comment>
<protein>
    <recommendedName>
        <fullName evidence="4 7">dTDP-glucose 4,6-dehydratase</fullName>
        <ecNumber evidence="4 7">4.2.1.46</ecNumber>
    </recommendedName>
</protein>
<evidence type="ECO:0000259" key="8">
    <source>
        <dbReference type="Pfam" id="PF16363"/>
    </source>
</evidence>
<evidence type="ECO:0000313" key="9">
    <source>
        <dbReference type="EMBL" id="MCI0125358.1"/>
    </source>
</evidence>
<organism evidence="9 10">
    <name type="scientific">Paradevosia shaoguanensis</name>
    <dbReference type="NCBI Taxonomy" id="1335043"/>
    <lineage>
        <taxon>Bacteria</taxon>
        <taxon>Pseudomonadati</taxon>
        <taxon>Pseudomonadota</taxon>
        <taxon>Alphaproteobacteria</taxon>
        <taxon>Hyphomicrobiales</taxon>
        <taxon>Devosiaceae</taxon>
        <taxon>Paradevosia</taxon>
    </lineage>
</organism>
<dbReference type="Pfam" id="PF16363">
    <property type="entry name" value="GDP_Man_Dehyd"/>
    <property type="match status" value="1"/>
</dbReference>
<evidence type="ECO:0000256" key="6">
    <source>
        <dbReference type="ARBA" id="ARBA00023239"/>
    </source>
</evidence>
<dbReference type="InterPro" id="IPR036291">
    <property type="entry name" value="NAD(P)-bd_dom_sf"/>
</dbReference>
<keyword evidence="6 7" id="KW-0456">Lyase</keyword>
<name>A0AA41QJL8_9HYPH</name>
<dbReference type="Proteomes" id="UP001156140">
    <property type="component" value="Unassembled WGS sequence"/>
</dbReference>
<dbReference type="SUPFAM" id="SSF51735">
    <property type="entry name" value="NAD(P)-binding Rossmann-fold domains"/>
    <property type="match status" value="1"/>
</dbReference>
<accession>A0AA41QJL8</accession>
<reference evidence="9" key="1">
    <citation type="submission" date="2022-03" db="EMBL/GenBank/DDBJ databases">
        <title>The complete genome sequence of a Methyloterrigena soli.</title>
        <authorList>
            <person name="Zi Z."/>
        </authorList>
    </citation>
    <scope>NUCLEOTIDE SEQUENCE</scope>
    <source>
        <strain evidence="9">M48</strain>
    </source>
</reference>
<evidence type="ECO:0000256" key="7">
    <source>
        <dbReference type="RuleBase" id="RU004473"/>
    </source>
</evidence>
<dbReference type="GO" id="GO:0008460">
    <property type="term" value="F:dTDP-glucose 4,6-dehydratase activity"/>
    <property type="evidence" value="ECO:0007669"/>
    <property type="project" value="UniProtKB-EC"/>
</dbReference>
<keyword evidence="10" id="KW-1185">Reference proteome</keyword>
<dbReference type="AlphaFoldDB" id="A0AA41QJL8"/>
<dbReference type="GO" id="GO:0009225">
    <property type="term" value="P:nucleotide-sugar metabolic process"/>
    <property type="evidence" value="ECO:0007669"/>
    <property type="project" value="InterPro"/>
</dbReference>
<comment type="similarity">
    <text evidence="3 7">Belongs to the NAD(P)-dependent epimerase/dehydratase family. dTDP-glucose dehydratase subfamily.</text>
</comment>
<gene>
    <name evidence="9" type="primary">rfbB</name>
    <name evidence="9" type="ORF">ML536_00805</name>
</gene>
<dbReference type="NCBIfam" id="TIGR01181">
    <property type="entry name" value="dTDP_gluc_dehyt"/>
    <property type="match status" value="1"/>
</dbReference>
<proteinExistence type="inferred from homology"/>
<comment type="cofactor">
    <cofactor evidence="2 7">
        <name>NAD(+)</name>
        <dbReference type="ChEBI" id="CHEBI:57540"/>
    </cofactor>
</comment>
<dbReference type="Gene3D" id="3.40.50.720">
    <property type="entry name" value="NAD(P)-binding Rossmann-like Domain"/>
    <property type="match status" value="1"/>
</dbReference>
<comment type="caution">
    <text evidence="9">The sequence shown here is derived from an EMBL/GenBank/DDBJ whole genome shotgun (WGS) entry which is preliminary data.</text>
</comment>
<evidence type="ECO:0000256" key="4">
    <source>
        <dbReference type="ARBA" id="ARBA00011990"/>
    </source>
</evidence>
<dbReference type="EMBL" id="JALAZD010000001">
    <property type="protein sequence ID" value="MCI0125358.1"/>
    <property type="molecule type" value="Genomic_DNA"/>
</dbReference>
<dbReference type="InterPro" id="IPR016040">
    <property type="entry name" value="NAD(P)-bd_dom"/>
</dbReference>
<dbReference type="CDD" id="cd05246">
    <property type="entry name" value="dTDP_GD_SDR_e"/>
    <property type="match status" value="1"/>
</dbReference>
<evidence type="ECO:0000256" key="5">
    <source>
        <dbReference type="ARBA" id="ARBA00023027"/>
    </source>
</evidence>
<sequence>MTILVTGGAGFIGSNFILDWFARSDEPVLNIDKLTYAGNLQNLASVSARKEYFFFRLGIEETSKIARLLAAHSVRAIVNFAAESHVDRSISGPEPFFQTNVIGTLRLLEAAREYIESGEAPADFRFLHVSTDEVFGSLGPNAPAFRETNPFEPNSPYAASKAAADHTVRAYGETYGLPVLTTHCSNNYGPYQFPEKLIPLVILNAIGGKPLPIYGDGMQVRDWLHVSDHCSALRQVLAKGELGETYNIGGNSELPNLAVVQAICAVLDQVRPLRSGKSYAQQITFVRDRPGHDRRYAINASKIAKKLGWTPASNFTDGIRSTVDWYLGNPAWVSAVTSGEYRDWIARQYA</sequence>
<dbReference type="Gene3D" id="3.90.25.10">
    <property type="entry name" value="UDP-galactose 4-epimerase, domain 1"/>
    <property type="match status" value="1"/>
</dbReference>
<dbReference type="EC" id="4.2.1.46" evidence="4 7"/>
<evidence type="ECO:0000256" key="3">
    <source>
        <dbReference type="ARBA" id="ARBA00008178"/>
    </source>
</evidence>
<dbReference type="InterPro" id="IPR005888">
    <property type="entry name" value="dTDP_Gluc_deHydtase"/>
</dbReference>
<dbReference type="RefSeq" id="WP_281734612.1">
    <property type="nucleotide sequence ID" value="NZ_JAKETQ010000001.1"/>
</dbReference>
<evidence type="ECO:0000256" key="1">
    <source>
        <dbReference type="ARBA" id="ARBA00001539"/>
    </source>
</evidence>
<keyword evidence="5" id="KW-0520">NAD</keyword>
<evidence type="ECO:0000313" key="10">
    <source>
        <dbReference type="Proteomes" id="UP001156140"/>
    </source>
</evidence>
<evidence type="ECO:0000256" key="2">
    <source>
        <dbReference type="ARBA" id="ARBA00001911"/>
    </source>
</evidence>
<dbReference type="PANTHER" id="PTHR43000">
    <property type="entry name" value="DTDP-D-GLUCOSE 4,6-DEHYDRATASE-RELATED"/>
    <property type="match status" value="1"/>
</dbReference>